<proteinExistence type="predicted"/>
<dbReference type="KEGG" id="spon:HME9304_00257"/>
<accession>A0A2Z4LND6</accession>
<reference evidence="1 2" key="1">
    <citation type="submission" date="2018-06" db="EMBL/GenBank/DDBJ databases">
        <title>Spongiibacterium sp. HME9304 Genome sequencing and assembly.</title>
        <authorList>
            <person name="Kang H."/>
            <person name="Kim H."/>
            <person name="Joh K."/>
        </authorList>
    </citation>
    <scope>NUCLEOTIDE SEQUENCE [LARGE SCALE GENOMIC DNA]</scope>
    <source>
        <strain evidence="1 2">HME9304</strain>
    </source>
</reference>
<protein>
    <submittedName>
        <fullName evidence="1">Uncharacterized protein</fullName>
    </submittedName>
</protein>
<dbReference type="Proteomes" id="UP000248536">
    <property type="component" value="Chromosome"/>
</dbReference>
<evidence type="ECO:0000313" key="2">
    <source>
        <dbReference type="Proteomes" id="UP000248536"/>
    </source>
</evidence>
<dbReference type="EMBL" id="CP030104">
    <property type="protein sequence ID" value="AWX43270.1"/>
    <property type="molecule type" value="Genomic_DNA"/>
</dbReference>
<name>A0A2Z4LND6_9FLAO</name>
<evidence type="ECO:0000313" key="1">
    <source>
        <dbReference type="EMBL" id="AWX43270.1"/>
    </source>
</evidence>
<dbReference type="AlphaFoldDB" id="A0A2Z4LND6"/>
<keyword evidence="2" id="KW-1185">Reference proteome</keyword>
<organism evidence="1 2">
    <name type="scientific">Flagellimonas maritima</name>
    <dbReference type="NCBI Taxonomy" id="1383885"/>
    <lineage>
        <taxon>Bacteria</taxon>
        <taxon>Pseudomonadati</taxon>
        <taxon>Bacteroidota</taxon>
        <taxon>Flavobacteriia</taxon>
        <taxon>Flavobacteriales</taxon>
        <taxon>Flavobacteriaceae</taxon>
        <taxon>Flagellimonas</taxon>
    </lineage>
</organism>
<gene>
    <name evidence="1" type="ORF">HME9304_00257</name>
</gene>
<sequence>MQLKVTTNTILDCSRIGHILDDFRCIHTIPYKIKNPDNHTISRVLILPEWQFVGMTGLIISSQRVNYQIFTDSFLND</sequence>